<evidence type="ECO:0000256" key="5">
    <source>
        <dbReference type="ARBA" id="ARBA00023242"/>
    </source>
</evidence>
<keyword evidence="5" id="KW-0539">Nucleus</keyword>
<comment type="subcellular location">
    <subcellularLocation>
        <location evidence="1">Nucleus</location>
    </subcellularLocation>
</comment>
<dbReference type="FunFam" id="3.40.50.410:FF:000137">
    <property type="entry name" value="Integrator complex subunit 14"/>
    <property type="match status" value="1"/>
</dbReference>
<evidence type="ECO:0000259" key="10">
    <source>
        <dbReference type="PROSITE" id="PS50234"/>
    </source>
</evidence>
<dbReference type="EMBL" id="JAFJMO010000017">
    <property type="protein sequence ID" value="KAJ8252271.1"/>
    <property type="molecule type" value="Genomic_DNA"/>
</dbReference>
<dbReference type="Proteomes" id="UP001152803">
    <property type="component" value="Unassembled WGS sequence"/>
</dbReference>
<name>A0A9Q1CXQ9_CONCO</name>
<reference evidence="11" key="1">
    <citation type="journal article" date="2023" name="Science">
        <title>Genome structures resolve the early diversification of teleost fishes.</title>
        <authorList>
            <person name="Parey E."/>
            <person name="Louis A."/>
            <person name="Montfort J."/>
            <person name="Bouchez O."/>
            <person name="Roques C."/>
            <person name="Iampietro C."/>
            <person name="Lluch J."/>
            <person name="Castinel A."/>
            <person name="Donnadieu C."/>
            <person name="Desvignes T."/>
            <person name="Floi Bucao C."/>
            <person name="Jouanno E."/>
            <person name="Wen M."/>
            <person name="Mejri S."/>
            <person name="Dirks R."/>
            <person name="Jansen H."/>
            <person name="Henkel C."/>
            <person name="Chen W.J."/>
            <person name="Zahm M."/>
            <person name="Cabau C."/>
            <person name="Klopp C."/>
            <person name="Thompson A.W."/>
            <person name="Robinson-Rechavi M."/>
            <person name="Braasch I."/>
            <person name="Lecointre G."/>
            <person name="Bobe J."/>
            <person name="Postlethwait J.H."/>
            <person name="Berthelot C."/>
            <person name="Roest Crollius H."/>
            <person name="Guiguen Y."/>
        </authorList>
    </citation>
    <scope>NUCLEOTIDE SEQUENCE</scope>
    <source>
        <strain evidence="11">Concon-B</strain>
    </source>
</reference>
<comment type="similarity">
    <text evidence="7">Belongs to the Integrator subunit 14 family.</text>
</comment>
<dbReference type="InterPro" id="IPR039841">
    <property type="entry name" value="INTS14"/>
</dbReference>
<dbReference type="PROSITE" id="PS50234">
    <property type="entry name" value="VWFA"/>
    <property type="match status" value="1"/>
</dbReference>
<evidence type="ECO:0000256" key="2">
    <source>
        <dbReference type="ARBA" id="ARBA00016816"/>
    </source>
</evidence>
<feature type="domain" description="VWFA" evidence="10">
    <location>
        <begin position="62"/>
        <end position="264"/>
    </location>
</feature>
<evidence type="ECO:0000256" key="1">
    <source>
        <dbReference type="ARBA" id="ARBA00004123"/>
    </source>
</evidence>
<evidence type="ECO:0000256" key="3">
    <source>
        <dbReference type="ARBA" id="ARBA00022723"/>
    </source>
</evidence>
<dbReference type="PANTHER" id="PTHR13532">
    <property type="match status" value="1"/>
</dbReference>
<keyword evidence="12" id="KW-1185">Reference proteome</keyword>
<dbReference type="InterPro" id="IPR036465">
    <property type="entry name" value="vWFA_dom_sf"/>
</dbReference>
<sequence>MVKLQGYLQPVIESDQLGRTAGQNVPIGEKHLILDFLKRRPAPDWFFSCCHWGNTSCLAAMPTVVLMDASLSMTRPVALEGNEEFQRKNLAIHGLTMLFEHMATNYRLEFTALVAFSSLWELMVPFTRDYNTLQEALSNLEDYDKTCLEAALQGVSNVVQQEWGSACPCQVVLVTDGSLGIGRGSLRHSLSTLKHRGDDKKFPLPFPFPAKLYIMCIANAEELQTSDTLENLEQLLTLSAGGGQIFTMEGPLCLKSVQSMFGKLIDQAYTPFHAVLRCGNLSSDVQVFPRPEPVVIDEEVEPSPRTILTEVDEVGAGTAEETEEETSTTQMAGKSPNFCVLLHGSLKVEGMVALVQLGPDWYGMLYSQADSKKKSNLMMSLFEPGPLPLPWLGKMAQLGPTSDAKENPYGEDDTKSPFPLQPKSKRSYAQNVTVWIKPSGLQTDVQKILRNARKLPEKTQTFYKELNRLRKAALAFGFWELLKGVAELLERECTLLPDSAHPDAAFQLSHAAQQLKLASTGDPQYAAFEHSITPMVTDFSGGDRDRM</sequence>
<evidence type="ECO:0000313" key="11">
    <source>
        <dbReference type="EMBL" id="KAJ8252271.1"/>
    </source>
</evidence>
<proteinExistence type="inferred from homology"/>
<evidence type="ECO:0000256" key="4">
    <source>
        <dbReference type="ARBA" id="ARBA00022842"/>
    </source>
</evidence>
<evidence type="ECO:0000313" key="12">
    <source>
        <dbReference type="Proteomes" id="UP001152803"/>
    </source>
</evidence>
<dbReference type="GO" id="GO:0046872">
    <property type="term" value="F:metal ion binding"/>
    <property type="evidence" value="ECO:0007669"/>
    <property type="project" value="UniProtKB-KW"/>
</dbReference>
<evidence type="ECO:0000256" key="8">
    <source>
        <dbReference type="ARBA" id="ARBA00065091"/>
    </source>
</evidence>
<organism evidence="11 12">
    <name type="scientific">Conger conger</name>
    <name type="common">Conger eel</name>
    <name type="synonym">Muraena conger</name>
    <dbReference type="NCBI Taxonomy" id="82655"/>
    <lineage>
        <taxon>Eukaryota</taxon>
        <taxon>Metazoa</taxon>
        <taxon>Chordata</taxon>
        <taxon>Craniata</taxon>
        <taxon>Vertebrata</taxon>
        <taxon>Euteleostomi</taxon>
        <taxon>Actinopterygii</taxon>
        <taxon>Neopterygii</taxon>
        <taxon>Teleostei</taxon>
        <taxon>Anguilliformes</taxon>
        <taxon>Congridae</taxon>
        <taxon>Conger</taxon>
    </lineage>
</organism>
<keyword evidence="4" id="KW-0460">Magnesium</keyword>
<dbReference type="AlphaFoldDB" id="A0A9Q1CXQ9"/>
<dbReference type="PANTHER" id="PTHR13532:SF3">
    <property type="entry name" value="INTEGRATOR COMPLEX SUBUNIT 14"/>
    <property type="match status" value="1"/>
</dbReference>
<evidence type="ECO:0000256" key="7">
    <source>
        <dbReference type="ARBA" id="ARBA00061449"/>
    </source>
</evidence>
<feature type="region of interest" description="Disordered" evidence="9">
    <location>
        <begin position="398"/>
        <end position="423"/>
    </location>
</feature>
<dbReference type="Pfam" id="PF19435">
    <property type="entry name" value="IntS14_b-barrel"/>
    <property type="match status" value="2"/>
</dbReference>
<feature type="compositionally biased region" description="Basic and acidic residues" evidence="9">
    <location>
        <begin position="403"/>
        <end position="415"/>
    </location>
</feature>
<dbReference type="InterPro" id="IPR045814">
    <property type="entry name" value="IntS14_b-barrel"/>
</dbReference>
<comment type="subunit">
    <text evidence="8">Component of the Integrator complex, composed of core subunits INTS1, INTS2, INTS3, INTS4, INTS5, INTS6, INTS7, INTS8, INTS9/RC74, INTS10, INTS11/CPSF3L, INTS12, INTS13, INTS14 and INTS15. The core complex associates with protein phosphatase 2A subunits PPP2CA and PPP2R1A, to form the Integrator-PP2A (INTAC) complex. INTS14 is part of the tail subcomplex, composed of INTS10, INTS13, INTS14 and INTS15.</text>
</comment>
<dbReference type="InterPro" id="IPR002035">
    <property type="entry name" value="VWF_A"/>
</dbReference>
<dbReference type="OrthoDB" id="2374335at2759"/>
<dbReference type="GO" id="GO:0034472">
    <property type="term" value="P:snRNA 3'-end processing"/>
    <property type="evidence" value="ECO:0007669"/>
    <property type="project" value="TreeGrafter"/>
</dbReference>
<dbReference type="Pfam" id="PF20504">
    <property type="entry name" value="IntS14_C"/>
    <property type="match status" value="1"/>
</dbReference>
<comment type="caution">
    <text evidence="11">The sequence shown here is derived from an EMBL/GenBank/DDBJ whole genome shotgun (WGS) entry which is preliminary data.</text>
</comment>
<dbReference type="Pfam" id="PF13519">
    <property type="entry name" value="VWA_2"/>
    <property type="match status" value="1"/>
</dbReference>
<evidence type="ECO:0000256" key="9">
    <source>
        <dbReference type="SAM" id="MobiDB-lite"/>
    </source>
</evidence>
<evidence type="ECO:0000256" key="6">
    <source>
        <dbReference type="ARBA" id="ARBA00029992"/>
    </source>
</evidence>
<keyword evidence="3" id="KW-0479">Metal-binding</keyword>
<dbReference type="Gene3D" id="3.40.50.410">
    <property type="entry name" value="von Willebrand factor, type A domain"/>
    <property type="match status" value="1"/>
</dbReference>
<dbReference type="CDD" id="cd00198">
    <property type="entry name" value="vWFA"/>
    <property type="match status" value="1"/>
</dbReference>
<dbReference type="InterPro" id="IPR046471">
    <property type="entry name" value="IntS14_C"/>
</dbReference>
<dbReference type="GO" id="GO:0032039">
    <property type="term" value="C:integrator complex"/>
    <property type="evidence" value="ECO:0007669"/>
    <property type="project" value="InterPro"/>
</dbReference>
<gene>
    <name evidence="11" type="ORF">COCON_G00215830</name>
</gene>
<protein>
    <recommendedName>
        <fullName evidence="2">Integrator complex subunit 14</fullName>
    </recommendedName>
    <alternativeName>
        <fullName evidence="6">von Willebrand factor A domain-containing protein 9</fullName>
    </alternativeName>
</protein>
<dbReference type="SUPFAM" id="SSF53300">
    <property type="entry name" value="vWA-like"/>
    <property type="match status" value="1"/>
</dbReference>
<accession>A0A9Q1CXQ9</accession>